<keyword evidence="2" id="KW-1185">Reference proteome</keyword>
<reference evidence="2" key="1">
    <citation type="journal article" date="2023" name="Mol. Phylogenet. Evol.">
        <title>Genome-scale phylogeny and comparative genomics of the fungal order Sordariales.</title>
        <authorList>
            <person name="Hensen N."/>
            <person name="Bonometti L."/>
            <person name="Westerberg I."/>
            <person name="Brannstrom I.O."/>
            <person name="Guillou S."/>
            <person name="Cros-Aarteil S."/>
            <person name="Calhoun S."/>
            <person name="Haridas S."/>
            <person name="Kuo A."/>
            <person name="Mondo S."/>
            <person name="Pangilinan J."/>
            <person name="Riley R."/>
            <person name="LaButti K."/>
            <person name="Andreopoulos B."/>
            <person name="Lipzen A."/>
            <person name="Chen C."/>
            <person name="Yan M."/>
            <person name="Daum C."/>
            <person name="Ng V."/>
            <person name="Clum A."/>
            <person name="Steindorff A."/>
            <person name="Ohm R.A."/>
            <person name="Martin F."/>
            <person name="Silar P."/>
            <person name="Natvig D.O."/>
            <person name="Lalanne C."/>
            <person name="Gautier V."/>
            <person name="Ament-Velasquez S.L."/>
            <person name="Kruys A."/>
            <person name="Hutchinson M.I."/>
            <person name="Powell A.J."/>
            <person name="Barry K."/>
            <person name="Miller A.N."/>
            <person name="Grigoriev I.V."/>
            <person name="Debuchy R."/>
            <person name="Gladieux P."/>
            <person name="Hiltunen Thoren M."/>
            <person name="Johannesson H."/>
        </authorList>
    </citation>
    <scope>NUCLEOTIDE SEQUENCE [LARGE SCALE GENOMIC DNA]</scope>
    <source>
        <strain evidence="2">CBS 340.73</strain>
    </source>
</reference>
<evidence type="ECO:0000313" key="2">
    <source>
        <dbReference type="Proteomes" id="UP001303473"/>
    </source>
</evidence>
<comment type="caution">
    <text evidence="1">The sequence shown here is derived from an EMBL/GenBank/DDBJ whole genome shotgun (WGS) entry which is preliminary data.</text>
</comment>
<dbReference type="EMBL" id="MU853826">
    <property type="protein sequence ID" value="KAK3938580.1"/>
    <property type="molecule type" value="Genomic_DNA"/>
</dbReference>
<name>A0AAN6N4D5_9PEZI</name>
<dbReference type="AlphaFoldDB" id="A0AAN6N4D5"/>
<sequence>MSTTVRSLLDEHPRYYTDSRKKWQDKYPAITKFHIQTQVQNNGCVTANFNPFLPLQEDDELRLSELAYPPNCRSWRLASEADAGNWFHHEVSNVVIAAWAKYPNVLQTAEAPALTETKVDETVDILYSTYHANNTLRLQVAAGEWKRNTINARESASQQRLSQELKGYADKYECPHIFCFDGSTLLMLQFRANDKGKIKDAKCEVDCWVIPRENGGGCTVRYGLYRLLVQGFRKCQGLRSYEVSLGGIRPSFRQFYSGRPVWKVDGQNFGNHPQDGGNRVWDTPSFWDTAQLEQEGGQEGHDLVEEDIYNA</sequence>
<organism evidence="1 2">
    <name type="scientific">Diplogelasinospora grovesii</name>
    <dbReference type="NCBI Taxonomy" id="303347"/>
    <lineage>
        <taxon>Eukaryota</taxon>
        <taxon>Fungi</taxon>
        <taxon>Dikarya</taxon>
        <taxon>Ascomycota</taxon>
        <taxon>Pezizomycotina</taxon>
        <taxon>Sordariomycetes</taxon>
        <taxon>Sordariomycetidae</taxon>
        <taxon>Sordariales</taxon>
        <taxon>Diplogelasinosporaceae</taxon>
        <taxon>Diplogelasinospora</taxon>
    </lineage>
</organism>
<protein>
    <submittedName>
        <fullName evidence="1">Uncharacterized protein</fullName>
    </submittedName>
</protein>
<accession>A0AAN6N4D5</accession>
<gene>
    <name evidence="1" type="ORF">QBC46DRAFT_365378</name>
</gene>
<dbReference type="Proteomes" id="UP001303473">
    <property type="component" value="Unassembled WGS sequence"/>
</dbReference>
<evidence type="ECO:0000313" key="1">
    <source>
        <dbReference type="EMBL" id="KAK3938580.1"/>
    </source>
</evidence>
<proteinExistence type="predicted"/>